<name>A0A564Y713_HYMDI</name>
<proteinExistence type="predicted"/>
<gene>
    <name evidence="1" type="ORF">WMSIL1_LOCUS3310</name>
</gene>
<accession>A0A564Y713</accession>
<evidence type="ECO:0000313" key="1">
    <source>
        <dbReference type="EMBL" id="VUZ42749.1"/>
    </source>
</evidence>
<sequence length="68" mass="7588">MKEWKYPKHLPVIATRGAQTPIADQTSLTFVSSILTYSINQFFRHSPGAHKLRARGPYFGGCVPEGII</sequence>
<reference evidence="1 2" key="1">
    <citation type="submission" date="2019-07" db="EMBL/GenBank/DDBJ databases">
        <authorList>
            <person name="Jastrzebski P J."/>
            <person name="Paukszto L."/>
            <person name="Jastrzebski P J."/>
        </authorList>
    </citation>
    <scope>NUCLEOTIDE SEQUENCE [LARGE SCALE GENOMIC DNA]</scope>
    <source>
        <strain evidence="1 2">WMS-il1</strain>
    </source>
</reference>
<protein>
    <submittedName>
        <fullName evidence="1">Uncharacterized protein</fullName>
    </submittedName>
</protein>
<evidence type="ECO:0000313" key="2">
    <source>
        <dbReference type="Proteomes" id="UP000321570"/>
    </source>
</evidence>
<organism evidence="1 2">
    <name type="scientific">Hymenolepis diminuta</name>
    <name type="common">Rat tapeworm</name>
    <dbReference type="NCBI Taxonomy" id="6216"/>
    <lineage>
        <taxon>Eukaryota</taxon>
        <taxon>Metazoa</taxon>
        <taxon>Spiralia</taxon>
        <taxon>Lophotrochozoa</taxon>
        <taxon>Platyhelminthes</taxon>
        <taxon>Cestoda</taxon>
        <taxon>Eucestoda</taxon>
        <taxon>Cyclophyllidea</taxon>
        <taxon>Hymenolepididae</taxon>
        <taxon>Hymenolepis</taxon>
    </lineage>
</organism>
<dbReference type="Proteomes" id="UP000321570">
    <property type="component" value="Unassembled WGS sequence"/>
</dbReference>
<dbReference type="AlphaFoldDB" id="A0A564Y713"/>
<dbReference type="EMBL" id="CABIJS010000103">
    <property type="protein sequence ID" value="VUZ42749.1"/>
    <property type="molecule type" value="Genomic_DNA"/>
</dbReference>
<keyword evidence="2" id="KW-1185">Reference proteome</keyword>